<keyword evidence="7" id="KW-0539">Nucleus</keyword>
<evidence type="ECO:0000256" key="3">
    <source>
        <dbReference type="ARBA" id="ARBA00022833"/>
    </source>
</evidence>
<keyword evidence="4" id="KW-0805">Transcription regulation</keyword>
<dbReference type="OrthoDB" id="2441642at2759"/>
<protein>
    <recommendedName>
        <fullName evidence="9">Zn(2)-C6 fungal-type domain-containing protein</fullName>
    </recommendedName>
</protein>
<dbReference type="SMART" id="SM00066">
    <property type="entry name" value="GAL4"/>
    <property type="match status" value="1"/>
</dbReference>
<keyword evidence="2" id="KW-0479">Metal-binding</keyword>
<keyword evidence="5" id="KW-0238">DNA-binding</keyword>
<evidence type="ECO:0000256" key="1">
    <source>
        <dbReference type="ARBA" id="ARBA00004123"/>
    </source>
</evidence>
<evidence type="ECO:0000256" key="2">
    <source>
        <dbReference type="ARBA" id="ARBA00022723"/>
    </source>
</evidence>
<dbReference type="EMBL" id="LK056656">
    <property type="protein sequence ID" value="CDU22530.1"/>
    <property type="molecule type" value="Genomic_DNA"/>
</dbReference>
<dbReference type="Pfam" id="PF00172">
    <property type="entry name" value="Zn_clus"/>
    <property type="match status" value="1"/>
</dbReference>
<feature type="domain" description="Zn(2)-C6 fungal-type" evidence="9">
    <location>
        <begin position="33"/>
        <end position="61"/>
    </location>
</feature>
<accession>A0A127Z8T3</accession>
<organism evidence="10">
    <name type="scientific">Sporisorium scitamineum</name>
    <dbReference type="NCBI Taxonomy" id="49012"/>
    <lineage>
        <taxon>Eukaryota</taxon>
        <taxon>Fungi</taxon>
        <taxon>Dikarya</taxon>
        <taxon>Basidiomycota</taxon>
        <taxon>Ustilaginomycotina</taxon>
        <taxon>Ustilaginomycetes</taxon>
        <taxon>Ustilaginales</taxon>
        <taxon>Ustilaginaceae</taxon>
        <taxon>Sporisorium</taxon>
    </lineage>
</organism>
<dbReference type="InterPro" id="IPR001138">
    <property type="entry name" value="Zn2Cys6_DnaBD"/>
</dbReference>
<comment type="subcellular location">
    <subcellularLocation>
        <location evidence="1">Nucleus</location>
    </subcellularLocation>
</comment>
<proteinExistence type="predicted"/>
<dbReference type="PANTHER" id="PTHR47782">
    <property type="entry name" value="ZN(II)2CYS6 TRANSCRIPTION FACTOR (EUROFUNG)-RELATED"/>
    <property type="match status" value="1"/>
</dbReference>
<evidence type="ECO:0000256" key="5">
    <source>
        <dbReference type="ARBA" id="ARBA00023125"/>
    </source>
</evidence>
<dbReference type="PANTHER" id="PTHR47782:SF12">
    <property type="entry name" value="ZN(II)2CYS6 TRANSCRIPTION FACTOR (EUROFUNG)"/>
    <property type="match status" value="1"/>
</dbReference>
<keyword evidence="3" id="KW-0862">Zinc</keyword>
<evidence type="ECO:0000259" key="9">
    <source>
        <dbReference type="PROSITE" id="PS50048"/>
    </source>
</evidence>
<evidence type="ECO:0000256" key="6">
    <source>
        <dbReference type="ARBA" id="ARBA00023163"/>
    </source>
</evidence>
<evidence type="ECO:0000256" key="7">
    <source>
        <dbReference type="ARBA" id="ARBA00023242"/>
    </source>
</evidence>
<sequence>MLSIGQSTPKKKKKKTSKHKKEPTPPRERSLRACTRCRQRKQKCDNALPNCSNCVKGGVPCEAFPVNVVSRDNLLEIYDRLQESKRYNADLQSELCMVRLVVPDTLALFSAVIAQQVTNGFYQGGNSRQMGEASVKSERDTVMQSDSRDSLPVADIDANSHIQTVSLASAATTQPSGREQDIWKTIELLEACFPAVAPAICIAAEQPDQKLDSQSLTKLVDIASVPIRDLQTLLGGSATYASQNRFQGLSVERKLSVDDLTNRLIGANGITRIAAILLWALLAFVQHRNEELLRMDTVLTCFMQAWQASSANGPAAVAMHDLVSVRFDLDMDSFN</sequence>
<dbReference type="InterPro" id="IPR036864">
    <property type="entry name" value="Zn2-C6_fun-type_DNA-bd_sf"/>
</dbReference>
<feature type="region of interest" description="Disordered" evidence="8">
    <location>
        <begin position="1"/>
        <end position="30"/>
    </location>
</feature>
<dbReference type="GO" id="GO:0043565">
    <property type="term" value="F:sequence-specific DNA binding"/>
    <property type="evidence" value="ECO:0007669"/>
    <property type="project" value="TreeGrafter"/>
</dbReference>
<evidence type="ECO:0000256" key="4">
    <source>
        <dbReference type="ARBA" id="ARBA00023015"/>
    </source>
</evidence>
<dbReference type="AlphaFoldDB" id="A0A127Z8T3"/>
<dbReference type="SUPFAM" id="SSF57701">
    <property type="entry name" value="Zn2/Cys6 DNA-binding domain"/>
    <property type="match status" value="1"/>
</dbReference>
<feature type="compositionally biased region" description="Basic residues" evidence="8">
    <location>
        <begin position="9"/>
        <end position="21"/>
    </location>
</feature>
<dbReference type="Gene3D" id="4.10.240.10">
    <property type="entry name" value="Zn(2)-C6 fungal-type DNA-binding domain"/>
    <property type="match status" value="1"/>
</dbReference>
<gene>
    <name evidence="10" type="ORF">SPSC_01160</name>
</gene>
<evidence type="ECO:0000256" key="8">
    <source>
        <dbReference type="SAM" id="MobiDB-lite"/>
    </source>
</evidence>
<dbReference type="CDD" id="cd00067">
    <property type="entry name" value="GAL4"/>
    <property type="match status" value="1"/>
</dbReference>
<keyword evidence="6" id="KW-0804">Transcription</keyword>
<evidence type="ECO:0000313" key="10">
    <source>
        <dbReference type="EMBL" id="CDU22530.1"/>
    </source>
</evidence>
<dbReference type="GO" id="GO:0045944">
    <property type="term" value="P:positive regulation of transcription by RNA polymerase II"/>
    <property type="evidence" value="ECO:0007669"/>
    <property type="project" value="TreeGrafter"/>
</dbReference>
<reference evidence="10" key="1">
    <citation type="submission" date="2014-06" db="EMBL/GenBank/DDBJ databases">
        <authorList>
            <person name="Ju J."/>
            <person name="Zhang J."/>
        </authorList>
    </citation>
    <scope>NUCLEOTIDE SEQUENCE</scope>
    <source>
        <strain evidence="10">SscI8</strain>
    </source>
</reference>
<dbReference type="GO" id="GO:0005634">
    <property type="term" value="C:nucleus"/>
    <property type="evidence" value="ECO:0007669"/>
    <property type="project" value="UniProtKB-SubCell"/>
</dbReference>
<dbReference type="GO" id="GO:0008270">
    <property type="term" value="F:zinc ion binding"/>
    <property type="evidence" value="ECO:0007669"/>
    <property type="project" value="InterPro"/>
</dbReference>
<dbReference type="InterPro" id="IPR052202">
    <property type="entry name" value="Yeast_MetPath_Reg"/>
</dbReference>
<dbReference type="GO" id="GO:0000981">
    <property type="term" value="F:DNA-binding transcription factor activity, RNA polymerase II-specific"/>
    <property type="evidence" value="ECO:0007669"/>
    <property type="project" value="InterPro"/>
</dbReference>
<dbReference type="PROSITE" id="PS50048">
    <property type="entry name" value="ZN2_CY6_FUNGAL_2"/>
    <property type="match status" value="1"/>
</dbReference>
<name>A0A127Z8T3_9BASI</name>
<dbReference type="PROSITE" id="PS00463">
    <property type="entry name" value="ZN2_CY6_FUNGAL_1"/>
    <property type="match status" value="1"/>
</dbReference>